<reference evidence="1 2" key="1">
    <citation type="submission" date="2018-03" db="EMBL/GenBank/DDBJ databases">
        <authorList>
            <person name="Guldener U."/>
        </authorList>
    </citation>
    <scope>NUCLEOTIDE SEQUENCE [LARGE SCALE GENOMIC DNA]</scope>
    <source>
        <strain evidence="1 2">DAOM196992</strain>
    </source>
</reference>
<sequence length="156" mass="17835">MPGLEVLIDFNVFEAVLEKNEGNKSDFSTVICAEGREDLQALDSLGSWLEQISTFEDNRSTDWDTFKSSTELKRSRCGNQAIDKQEAMRLIKDMVEERRRHSTQVAEALNKVRTTPGTRSYISQRRSLLNLAPRLFDIPATWQSRKDRGTPLDALQ</sequence>
<keyword evidence="2" id="KW-1185">Reference proteome</keyword>
<gene>
    <name evidence="1" type="ORF">PSFLO_01530</name>
</gene>
<accession>A0A5C3EY58</accession>
<protein>
    <submittedName>
        <fullName evidence="1">Uncharacterized protein</fullName>
    </submittedName>
</protein>
<proteinExistence type="predicted"/>
<dbReference type="Proteomes" id="UP000323386">
    <property type="component" value="Unassembled WGS sequence"/>
</dbReference>
<evidence type="ECO:0000313" key="1">
    <source>
        <dbReference type="EMBL" id="SPO36059.1"/>
    </source>
</evidence>
<evidence type="ECO:0000313" key="2">
    <source>
        <dbReference type="Proteomes" id="UP000323386"/>
    </source>
</evidence>
<organism evidence="1 2">
    <name type="scientific">Pseudozyma flocculosa</name>
    <dbReference type="NCBI Taxonomy" id="84751"/>
    <lineage>
        <taxon>Eukaryota</taxon>
        <taxon>Fungi</taxon>
        <taxon>Dikarya</taxon>
        <taxon>Basidiomycota</taxon>
        <taxon>Ustilaginomycotina</taxon>
        <taxon>Ustilaginomycetes</taxon>
        <taxon>Ustilaginales</taxon>
        <taxon>Ustilaginaceae</taxon>
        <taxon>Pseudozyma</taxon>
    </lineage>
</organism>
<dbReference type="EMBL" id="OOIP01000003">
    <property type="protein sequence ID" value="SPO36059.1"/>
    <property type="molecule type" value="Genomic_DNA"/>
</dbReference>
<name>A0A5C3EY58_9BASI</name>
<dbReference type="AlphaFoldDB" id="A0A5C3EY58"/>